<keyword evidence="5" id="KW-1185">Reference proteome</keyword>
<gene>
    <name evidence="4" type="ORF">PCON_10588</name>
</gene>
<feature type="compositionally biased region" description="Polar residues" evidence="3">
    <location>
        <begin position="205"/>
        <end position="227"/>
    </location>
</feature>
<dbReference type="InterPro" id="IPR050216">
    <property type="entry name" value="LRR_domain-containing"/>
</dbReference>
<dbReference type="Pfam" id="PF13516">
    <property type="entry name" value="LRR_6"/>
    <property type="match status" value="1"/>
</dbReference>
<dbReference type="SMART" id="SM00365">
    <property type="entry name" value="LRR_SD22"/>
    <property type="match status" value="5"/>
</dbReference>
<dbReference type="AlphaFoldDB" id="U4LPR7"/>
<feature type="compositionally biased region" description="Polar residues" evidence="3">
    <location>
        <begin position="158"/>
        <end position="173"/>
    </location>
</feature>
<dbReference type="Gene3D" id="3.80.10.10">
    <property type="entry name" value="Ribonuclease Inhibitor"/>
    <property type="match status" value="2"/>
</dbReference>
<dbReference type="SUPFAM" id="SSF52058">
    <property type="entry name" value="L domain-like"/>
    <property type="match status" value="2"/>
</dbReference>
<feature type="compositionally biased region" description="Low complexity" evidence="3">
    <location>
        <begin position="174"/>
        <end position="191"/>
    </location>
</feature>
<dbReference type="STRING" id="1076935.U4LPR7"/>
<feature type="compositionally biased region" description="Polar residues" evidence="3">
    <location>
        <begin position="113"/>
        <end position="122"/>
    </location>
</feature>
<feature type="compositionally biased region" description="Basic and acidic residues" evidence="3">
    <location>
        <begin position="64"/>
        <end position="83"/>
    </location>
</feature>
<evidence type="ECO:0000313" key="4">
    <source>
        <dbReference type="EMBL" id="CCX31305.1"/>
    </source>
</evidence>
<dbReference type="InterPro" id="IPR032675">
    <property type="entry name" value="LRR_dom_sf"/>
</dbReference>
<evidence type="ECO:0000256" key="2">
    <source>
        <dbReference type="ARBA" id="ARBA00022737"/>
    </source>
</evidence>
<dbReference type="SMART" id="SM00364">
    <property type="entry name" value="LRR_BAC"/>
    <property type="match status" value="5"/>
</dbReference>
<keyword evidence="2" id="KW-0677">Repeat</keyword>
<accession>U4LPR7</accession>
<keyword evidence="1" id="KW-0433">Leucine-rich repeat</keyword>
<dbReference type="PANTHER" id="PTHR48051">
    <property type="match status" value="1"/>
</dbReference>
<protein>
    <submittedName>
        <fullName evidence="4">Similar to Leucine-rich repeat-containing protein 40 acc. no. Q6GPJ5</fullName>
    </submittedName>
</protein>
<dbReference type="PANTHER" id="PTHR48051:SF1">
    <property type="entry name" value="RAS SUPPRESSOR PROTEIN 1"/>
    <property type="match status" value="1"/>
</dbReference>
<evidence type="ECO:0000313" key="5">
    <source>
        <dbReference type="Proteomes" id="UP000018144"/>
    </source>
</evidence>
<dbReference type="EMBL" id="HF935585">
    <property type="protein sequence ID" value="CCX31305.1"/>
    <property type="molecule type" value="Genomic_DNA"/>
</dbReference>
<reference evidence="4 5" key="1">
    <citation type="journal article" date="2013" name="PLoS Genet.">
        <title>The genome and development-dependent transcriptomes of Pyronema confluens: a window into fungal evolution.</title>
        <authorList>
            <person name="Traeger S."/>
            <person name="Altegoer F."/>
            <person name="Freitag M."/>
            <person name="Gabaldon T."/>
            <person name="Kempken F."/>
            <person name="Kumar A."/>
            <person name="Marcet-Houben M."/>
            <person name="Poggeler S."/>
            <person name="Stajich J.E."/>
            <person name="Nowrousian M."/>
        </authorList>
    </citation>
    <scope>NUCLEOTIDE SEQUENCE [LARGE SCALE GENOMIC DNA]</scope>
    <source>
        <strain evidence="5">CBS 100304</strain>
        <tissue evidence="4">Vegetative mycelium</tissue>
    </source>
</reference>
<feature type="compositionally biased region" description="Low complexity" evidence="3">
    <location>
        <begin position="228"/>
        <end position="237"/>
    </location>
</feature>
<proteinExistence type="predicted"/>
<dbReference type="Proteomes" id="UP000018144">
    <property type="component" value="Unassembled WGS sequence"/>
</dbReference>
<sequence length="1212" mass="130806">MSHHEDDHEESNPVVPQDIELPLSPPPQSRPAPLKIPKPSRLPVPRKVSSPLPSPTTPGLRSQPSRDRLGSHGDGKNIQDSMHHSISRRPSKLRLVERVDPEDAQGDDGDSYSHGTASSLAKSTPRKKPSTLSLSGGASPAIRPTGSPAPSPALKPRASSSQLPSKPSINTRKSSSTLLTSSPLQSPMSSPRVGNRRTSDIYSAGSPSLQRKPSGASLKQPTPTINKRQSLQQLSSRGSPALGAPTDSASPLRRLSSSTLPAAPKVTVPAPKPAARAPAKKVAPKAPRPDSVASSADLESPAKKQSLRDTIRQARAAKQRADSVMGGDTPVSAHDSFDFNTEDPFNQNFGVGGMVKVLQQRIKSARADGRLNISALELAEIPEAVWKMYDTTEEELNDDGDGPKWYENVDLTKIIAADNEITEIGEMLATVFGALNSIDIHNNLLTSLPSNLSQLSELTHLNLSGNKLTNSALEVLFSISSLKDLKLSKNLFTDDLSEQISQLTSLESLDLHENKLTSLPSSISSCTHLRHLDLSHNCISSLPLAELSSCPISDLDVSHNKLSGTFFPENVNSLPHLAELNISSNQITLFSATTIVLPQLKQLLANNNQLSDIPDVTGWIELLVLLVDQNKVSLLPESLFGLGKLRTLDFSGNSVKIIDPRLGAMDSLEVINFQGNPLIDRKLAGMHATDLKKTLSQRLAPPEIVVDAADDGEVIVGGDEVQEVASKAIEVGRGGVLDLANKNLTTLDGDLLDNLIGSPYTILLAHNSLTIFPTIIDRFASLSSLDLSSNRLVADYLTDKVMLRSLETLNLHNTGLASLSPLFQYLEAPKLQTLDISANRIPSIEGLRQAFPNLLHLHAANNCVEEIPIESVDGVRVLDLTGNSIGSLPPRLATCEGLRELRVQGNLFRDHLIPDDSLSSLPCSSLDRVLNSGEGAFEYQFPEGLVCDVVSEIPSELVSDTLKDSQCELSSDAPCGPPRKFRPEISIEIVVESSNGADGELDSGLGAELPTLLLTGAEEEDGREIFVDSPDDIPLEHHYGSDGSEDSSEFEEHPTEIPKGLPLLLLSDTEGGFPSEIHVDSPNSPDSPDGFLFHYGSELLDESSEFEEHPIVLVEEVPSESEVLKEVSNEISRSRQSLGRAPSGLSIKLQEDLEVVEVDYDTQSEAPSDIPEEVLPRWQVLEKGTDAVMAWLRDRLPAEGQSGEDFDEETEN</sequence>
<dbReference type="InterPro" id="IPR001611">
    <property type="entry name" value="Leu-rich_rpt"/>
</dbReference>
<dbReference type="Pfam" id="PF13855">
    <property type="entry name" value="LRR_8"/>
    <property type="match status" value="1"/>
</dbReference>
<feature type="compositionally biased region" description="Pro residues" evidence="3">
    <location>
        <begin position="23"/>
        <end position="42"/>
    </location>
</feature>
<feature type="compositionally biased region" description="Basic and acidic residues" evidence="3">
    <location>
        <begin position="300"/>
        <end position="312"/>
    </location>
</feature>
<organism evidence="4 5">
    <name type="scientific">Pyronema omphalodes (strain CBS 100304)</name>
    <name type="common">Pyronema confluens</name>
    <dbReference type="NCBI Taxonomy" id="1076935"/>
    <lineage>
        <taxon>Eukaryota</taxon>
        <taxon>Fungi</taxon>
        <taxon>Dikarya</taxon>
        <taxon>Ascomycota</taxon>
        <taxon>Pezizomycotina</taxon>
        <taxon>Pezizomycetes</taxon>
        <taxon>Pezizales</taxon>
        <taxon>Pyronemataceae</taxon>
        <taxon>Pyronema</taxon>
    </lineage>
</organism>
<dbReference type="GO" id="GO:0005737">
    <property type="term" value="C:cytoplasm"/>
    <property type="evidence" value="ECO:0007669"/>
    <property type="project" value="TreeGrafter"/>
</dbReference>
<name>U4LPR7_PYROM</name>
<evidence type="ECO:0000256" key="1">
    <source>
        <dbReference type="ARBA" id="ARBA00022614"/>
    </source>
</evidence>
<evidence type="ECO:0000256" key="3">
    <source>
        <dbReference type="SAM" id="MobiDB-lite"/>
    </source>
</evidence>
<dbReference type="eggNOG" id="KOG0472">
    <property type="taxonomic scope" value="Eukaryota"/>
</dbReference>
<feature type="region of interest" description="Disordered" evidence="3">
    <location>
        <begin position="1028"/>
        <end position="1055"/>
    </location>
</feature>
<dbReference type="OrthoDB" id="676979at2759"/>
<dbReference type="PROSITE" id="PS51450">
    <property type="entry name" value="LRR"/>
    <property type="match status" value="3"/>
</dbReference>
<feature type="region of interest" description="Disordered" evidence="3">
    <location>
        <begin position="1"/>
        <end position="328"/>
    </location>
</feature>
<feature type="compositionally biased region" description="Low complexity" evidence="3">
    <location>
        <begin position="248"/>
        <end position="277"/>
    </location>
</feature>
<dbReference type="InterPro" id="IPR003591">
    <property type="entry name" value="Leu-rich_rpt_typical-subtyp"/>
</dbReference>
<dbReference type="SMART" id="SM00369">
    <property type="entry name" value="LRR_TYP"/>
    <property type="match status" value="10"/>
</dbReference>